<accession>A0A240EQ92</accession>
<dbReference type="Gene3D" id="3.90.350.10">
    <property type="entry name" value="Transposase Inhibitor Protein From Tn5, Chain A, domain 1"/>
    <property type="match status" value="1"/>
</dbReference>
<sequence>MNLSTILNTFFLMSAFSAIKDKRRITAVLDCINALNEKDTLTLTGLGRGMKNTKTKVKHCIKRVCRLLGNPHLHRERTGVYAYITDFLLKNVKHPIIIVDWSPVNHVDKQILRATIPIGGRAFTLYEEVHPECKLGSLAVHKAFIRRLATIVPKGVIPIVTTDAGFKVPWFKPIEQQGWYWLGRVRGNSKLRVNDRWCSADELFVQAQYKPQHLGTAELTKQHQHPCQVCLYRKKSKGRKAKNWSGSPQRNTVSLSHAKGEREPWLLASNLPEETWFAERVVALYTQRMSIEEGFRDTKNERYGLALNFSGSECPKRIEILLMIGMLTQFTLLVVGKVAYIKGYYKDFQANTIRTRRVLSYFFLGKELIGREAYSFSVKDLALAVGGLKAISAAEFR</sequence>
<dbReference type="PANTHER" id="PTHR35404:SF8">
    <property type="entry name" value="TRANSPOSASE OF TN10"/>
    <property type="match status" value="1"/>
</dbReference>
<dbReference type="Proteomes" id="UP000219336">
    <property type="component" value="Unassembled WGS sequence"/>
</dbReference>
<dbReference type="InterPro" id="IPR012337">
    <property type="entry name" value="RNaseH-like_sf"/>
</dbReference>
<keyword evidence="3" id="KW-1185">Reference proteome</keyword>
<protein>
    <submittedName>
        <fullName evidence="2">Transposase DDE domain protein</fullName>
    </submittedName>
</protein>
<dbReference type="SUPFAM" id="SSF53098">
    <property type="entry name" value="Ribonuclease H-like"/>
    <property type="match status" value="1"/>
</dbReference>
<gene>
    <name evidence="2" type="ORF">VTH8203_04460</name>
</gene>
<proteinExistence type="predicted"/>
<feature type="domain" description="Transposase IS4-like" evidence="1">
    <location>
        <begin position="141"/>
        <end position="305"/>
    </location>
</feature>
<evidence type="ECO:0000259" key="1">
    <source>
        <dbReference type="Pfam" id="PF01609"/>
    </source>
</evidence>
<dbReference type="PANTHER" id="PTHR35404">
    <property type="entry name" value="TRANSPOSASE OF TN10"/>
    <property type="match status" value="1"/>
</dbReference>
<dbReference type="InterPro" id="IPR047658">
    <property type="entry name" value="IS4-like_transpos"/>
</dbReference>
<reference evidence="3" key="1">
    <citation type="submission" date="2016-06" db="EMBL/GenBank/DDBJ databases">
        <authorList>
            <person name="Rodrigo-Torres L."/>
            <person name="Arahal R.D."/>
            <person name="Lucena T."/>
        </authorList>
    </citation>
    <scope>NUCLEOTIDE SEQUENCE [LARGE SCALE GENOMIC DNA]</scope>
    <source>
        <strain evidence="3">CECT8203</strain>
    </source>
</reference>
<dbReference type="GO" id="GO:0003677">
    <property type="term" value="F:DNA binding"/>
    <property type="evidence" value="ECO:0007669"/>
    <property type="project" value="InterPro"/>
</dbReference>
<evidence type="ECO:0000313" key="2">
    <source>
        <dbReference type="EMBL" id="SNX50786.1"/>
    </source>
</evidence>
<dbReference type="NCBIfam" id="NF033591">
    <property type="entry name" value="transpos_IS4_2"/>
    <property type="match status" value="1"/>
</dbReference>
<organism evidence="2 3">
    <name type="scientific">Vibrio thalassae</name>
    <dbReference type="NCBI Taxonomy" id="1243014"/>
    <lineage>
        <taxon>Bacteria</taxon>
        <taxon>Pseudomonadati</taxon>
        <taxon>Pseudomonadota</taxon>
        <taxon>Gammaproteobacteria</taxon>
        <taxon>Vibrionales</taxon>
        <taxon>Vibrionaceae</taxon>
        <taxon>Vibrio</taxon>
    </lineage>
</organism>
<dbReference type="GO" id="GO:0004803">
    <property type="term" value="F:transposase activity"/>
    <property type="evidence" value="ECO:0007669"/>
    <property type="project" value="InterPro"/>
</dbReference>
<dbReference type="Pfam" id="PF01609">
    <property type="entry name" value="DDE_Tnp_1"/>
    <property type="match status" value="1"/>
</dbReference>
<dbReference type="EMBL" id="OANU01000144">
    <property type="protein sequence ID" value="SNX50786.1"/>
    <property type="molecule type" value="Genomic_DNA"/>
</dbReference>
<dbReference type="AlphaFoldDB" id="A0A240EQ92"/>
<evidence type="ECO:0000313" key="3">
    <source>
        <dbReference type="Proteomes" id="UP000219336"/>
    </source>
</evidence>
<dbReference type="RefSeq" id="WP_096995669.1">
    <property type="nucleotide sequence ID" value="NZ_JBHSII010000001.1"/>
</dbReference>
<dbReference type="InterPro" id="IPR002559">
    <property type="entry name" value="Transposase_11"/>
</dbReference>
<dbReference type="OrthoDB" id="6140187at2"/>
<name>A0A240EQ92_9VIBR</name>
<dbReference type="GO" id="GO:0006313">
    <property type="term" value="P:DNA transposition"/>
    <property type="evidence" value="ECO:0007669"/>
    <property type="project" value="InterPro"/>
</dbReference>